<gene>
    <name evidence="2" type="ORF">BDY21DRAFT_157682</name>
</gene>
<name>A0A6A6NLK1_9PEZI</name>
<protein>
    <submittedName>
        <fullName evidence="2">Uncharacterized protein</fullName>
    </submittedName>
</protein>
<dbReference type="AlphaFoldDB" id="A0A6A6NLK1"/>
<sequence>MNYVVVQSRREEPLGRPKYCDRSRHVHWACMCILVAFICISPPVAQARPAGPGLETPEKKRQRLCWTTNRVLPRTHRHASFRVSLPSSEAAGLNPHVTIASLVANRPAYRLLKPARSSRAPAQPNWFFFRFPRTHTD</sequence>
<feature type="transmembrane region" description="Helical" evidence="1">
    <location>
        <begin position="26"/>
        <end position="45"/>
    </location>
</feature>
<evidence type="ECO:0000256" key="1">
    <source>
        <dbReference type="SAM" id="Phobius"/>
    </source>
</evidence>
<reference evidence="2" key="1">
    <citation type="journal article" date="2020" name="Stud. Mycol.">
        <title>101 Dothideomycetes genomes: a test case for predicting lifestyles and emergence of pathogens.</title>
        <authorList>
            <person name="Haridas S."/>
            <person name="Albert R."/>
            <person name="Binder M."/>
            <person name="Bloem J."/>
            <person name="Labutti K."/>
            <person name="Salamov A."/>
            <person name="Andreopoulos B."/>
            <person name="Baker S."/>
            <person name="Barry K."/>
            <person name="Bills G."/>
            <person name="Bluhm B."/>
            <person name="Cannon C."/>
            <person name="Castanera R."/>
            <person name="Culley D."/>
            <person name="Daum C."/>
            <person name="Ezra D."/>
            <person name="Gonzalez J."/>
            <person name="Henrissat B."/>
            <person name="Kuo A."/>
            <person name="Liang C."/>
            <person name="Lipzen A."/>
            <person name="Lutzoni F."/>
            <person name="Magnuson J."/>
            <person name="Mondo S."/>
            <person name="Nolan M."/>
            <person name="Ohm R."/>
            <person name="Pangilinan J."/>
            <person name="Park H.-J."/>
            <person name="Ramirez L."/>
            <person name="Alfaro M."/>
            <person name="Sun H."/>
            <person name="Tritt A."/>
            <person name="Yoshinaga Y."/>
            <person name="Zwiers L.-H."/>
            <person name="Turgeon B."/>
            <person name="Goodwin S."/>
            <person name="Spatafora J."/>
            <person name="Crous P."/>
            <person name="Grigoriev I."/>
        </authorList>
    </citation>
    <scope>NUCLEOTIDE SEQUENCE</scope>
    <source>
        <strain evidence="2">ATCC 16933</strain>
    </source>
</reference>
<organism evidence="2 3">
    <name type="scientific">Lineolata rhizophorae</name>
    <dbReference type="NCBI Taxonomy" id="578093"/>
    <lineage>
        <taxon>Eukaryota</taxon>
        <taxon>Fungi</taxon>
        <taxon>Dikarya</taxon>
        <taxon>Ascomycota</taxon>
        <taxon>Pezizomycotina</taxon>
        <taxon>Dothideomycetes</taxon>
        <taxon>Dothideomycetes incertae sedis</taxon>
        <taxon>Lineolatales</taxon>
        <taxon>Lineolataceae</taxon>
        <taxon>Lineolata</taxon>
    </lineage>
</organism>
<keyword evidence="1" id="KW-0472">Membrane</keyword>
<evidence type="ECO:0000313" key="2">
    <source>
        <dbReference type="EMBL" id="KAF2452556.1"/>
    </source>
</evidence>
<keyword evidence="1" id="KW-0812">Transmembrane</keyword>
<accession>A0A6A6NLK1</accession>
<dbReference type="EMBL" id="MU001707">
    <property type="protein sequence ID" value="KAF2452556.1"/>
    <property type="molecule type" value="Genomic_DNA"/>
</dbReference>
<keyword evidence="1" id="KW-1133">Transmembrane helix</keyword>
<keyword evidence="3" id="KW-1185">Reference proteome</keyword>
<evidence type="ECO:0000313" key="3">
    <source>
        <dbReference type="Proteomes" id="UP000799766"/>
    </source>
</evidence>
<dbReference type="Proteomes" id="UP000799766">
    <property type="component" value="Unassembled WGS sequence"/>
</dbReference>
<proteinExistence type="predicted"/>